<dbReference type="InterPro" id="IPR036388">
    <property type="entry name" value="WH-like_DNA-bd_sf"/>
</dbReference>
<dbReference type="Gene3D" id="1.10.10.10">
    <property type="entry name" value="Winged helix-like DNA-binding domain superfamily/Winged helix DNA-binding domain"/>
    <property type="match status" value="1"/>
</dbReference>
<dbReference type="AlphaFoldDB" id="A0A0G0BKW7"/>
<dbReference type="PANTHER" id="PTHR33154">
    <property type="entry name" value="TRANSCRIPTIONAL REGULATOR, ARSR FAMILY"/>
    <property type="match status" value="1"/>
</dbReference>
<comment type="caution">
    <text evidence="5">The sequence shown here is derived from an EMBL/GenBank/DDBJ whole genome shotgun (WGS) entry which is preliminary data.</text>
</comment>
<dbReference type="InterPro" id="IPR011991">
    <property type="entry name" value="ArsR-like_HTH"/>
</dbReference>
<keyword evidence="3" id="KW-0804">Transcription</keyword>
<evidence type="ECO:0000256" key="3">
    <source>
        <dbReference type="ARBA" id="ARBA00023163"/>
    </source>
</evidence>
<gene>
    <name evidence="5" type="ORF">UR67_C0001G0028</name>
</gene>
<sequence>MNMSSYNCCNSNKKEFHKASSISSLLKIIGEESRLKILCILRNGTHCVCELIEHVNLSQSLVSHHLKDLKEAGIVQDEKRGLYVYYSLTKKGKEITNLLFNIN</sequence>
<protein>
    <submittedName>
        <fullName evidence="5">Transcriptional regulator</fullName>
    </submittedName>
</protein>
<dbReference type="SUPFAM" id="SSF46785">
    <property type="entry name" value="Winged helix' DNA-binding domain"/>
    <property type="match status" value="1"/>
</dbReference>
<keyword evidence="1" id="KW-0805">Transcription regulation</keyword>
<evidence type="ECO:0000259" key="4">
    <source>
        <dbReference type="PROSITE" id="PS50987"/>
    </source>
</evidence>
<organism evidence="5 6">
    <name type="scientific">candidate division CPR3 bacterium GW2011_GWF2_35_18</name>
    <dbReference type="NCBI Taxonomy" id="1618350"/>
    <lineage>
        <taxon>Bacteria</taxon>
        <taxon>Bacteria division CPR3</taxon>
    </lineage>
</organism>
<dbReference type="Pfam" id="PF01022">
    <property type="entry name" value="HTH_5"/>
    <property type="match status" value="1"/>
</dbReference>
<dbReference type="PRINTS" id="PR00778">
    <property type="entry name" value="HTHARSR"/>
</dbReference>
<evidence type="ECO:0000313" key="5">
    <source>
        <dbReference type="EMBL" id="KKP70119.1"/>
    </source>
</evidence>
<proteinExistence type="predicted"/>
<accession>A0A0G0BKW7</accession>
<dbReference type="PROSITE" id="PS50987">
    <property type="entry name" value="HTH_ARSR_2"/>
    <property type="match status" value="1"/>
</dbReference>
<dbReference type="GO" id="GO:0003700">
    <property type="term" value="F:DNA-binding transcription factor activity"/>
    <property type="evidence" value="ECO:0007669"/>
    <property type="project" value="InterPro"/>
</dbReference>
<dbReference type="InterPro" id="IPR051081">
    <property type="entry name" value="HTH_MetalResp_TranReg"/>
</dbReference>
<keyword evidence="2" id="KW-0238">DNA-binding</keyword>
<evidence type="ECO:0000256" key="1">
    <source>
        <dbReference type="ARBA" id="ARBA00023015"/>
    </source>
</evidence>
<dbReference type="CDD" id="cd00090">
    <property type="entry name" value="HTH_ARSR"/>
    <property type="match status" value="1"/>
</dbReference>
<dbReference type="Proteomes" id="UP000034581">
    <property type="component" value="Unassembled WGS sequence"/>
</dbReference>
<dbReference type="InterPro" id="IPR036390">
    <property type="entry name" value="WH_DNA-bd_sf"/>
</dbReference>
<feature type="domain" description="HTH arsR-type" evidence="4">
    <location>
        <begin position="14"/>
        <end position="103"/>
    </location>
</feature>
<dbReference type="PANTHER" id="PTHR33154:SF33">
    <property type="entry name" value="TRANSCRIPTIONAL REPRESSOR SDPR"/>
    <property type="match status" value="1"/>
</dbReference>
<dbReference type="EMBL" id="LBQB01000001">
    <property type="protein sequence ID" value="KKP70119.1"/>
    <property type="molecule type" value="Genomic_DNA"/>
</dbReference>
<dbReference type="SMART" id="SM00418">
    <property type="entry name" value="HTH_ARSR"/>
    <property type="match status" value="1"/>
</dbReference>
<dbReference type="InterPro" id="IPR001845">
    <property type="entry name" value="HTH_ArsR_DNA-bd_dom"/>
</dbReference>
<reference evidence="5 6" key="1">
    <citation type="journal article" date="2015" name="Nature">
        <title>rRNA introns, odd ribosomes, and small enigmatic genomes across a large radiation of phyla.</title>
        <authorList>
            <person name="Brown C.T."/>
            <person name="Hug L.A."/>
            <person name="Thomas B.C."/>
            <person name="Sharon I."/>
            <person name="Castelle C.J."/>
            <person name="Singh A."/>
            <person name="Wilkins M.J."/>
            <person name="Williams K.H."/>
            <person name="Banfield J.F."/>
        </authorList>
    </citation>
    <scope>NUCLEOTIDE SEQUENCE [LARGE SCALE GENOMIC DNA]</scope>
</reference>
<evidence type="ECO:0000256" key="2">
    <source>
        <dbReference type="ARBA" id="ARBA00023125"/>
    </source>
</evidence>
<evidence type="ECO:0000313" key="6">
    <source>
        <dbReference type="Proteomes" id="UP000034581"/>
    </source>
</evidence>
<dbReference type="STRING" id="1618350.UR67_C0001G0028"/>
<name>A0A0G0BKW7_UNCC3</name>
<dbReference type="NCBIfam" id="NF033788">
    <property type="entry name" value="HTH_metalloreg"/>
    <property type="match status" value="1"/>
</dbReference>
<dbReference type="GO" id="GO:0003677">
    <property type="term" value="F:DNA binding"/>
    <property type="evidence" value="ECO:0007669"/>
    <property type="project" value="UniProtKB-KW"/>
</dbReference>